<reference evidence="3" key="2">
    <citation type="submission" date="2009-11" db="EMBL/GenBank/DDBJ databases">
        <title>The Genome Sequence of Allomyces macrogynus strain ATCC 38327.</title>
        <authorList>
            <consortium name="The Broad Institute Genome Sequencing Platform"/>
            <person name="Russ C."/>
            <person name="Cuomo C."/>
            <person name="Shea T."/>
            <person name="Young S.K."/>
            <person name="Zeng Q."/>
            <person name="Koehrsen M."/>
            <person name="Haas B."/>
            <person name="Borodovsky M."/>
            <person name="Guigo R."/>
            <person name="Alvarado L."/>
            <person name="Berlin A."/>
            <person name="Borenstein D."/>
            <person name="Chen Z."/>
            <person name="Engels R."/>
            <person name="Freedman E."/>
            <person name="Gellesch M."/>
            <person name="Goldberg J."/>
            <person name="Griggs A."/>
            <person name="Gujja S."/>
            <person name="Heiman D."/>
            <person name="Hepburn T."/>
            <person name="Howarth C."/>
            <person name="Jen D."/>
            <person name="Larson L."/>
            <person name="Lewis B."/>
            <person name="Mehta T."/>
            <person name="Park D."/>
            <person name="Pearson M."/>
            <person name="Roberts A."/>
            <person name="Saif S."/>
            <person name="Shenoy N."/>
            <person name="Sisk P."/>
            <person name="Stolte C."/>
            <person name="Sykes S."/>
            <person name="Walk T."/>
            <person name="White J."/>
            <person name="Yandava C."/>
            <person name="Burger G."/>
            <person name="Gray M.W."/>
            <person name="Holland P.W.H."/>
            <person name="King N."/>
            <person name="Lang F.B.F."/>
            <person name="Roger A.J."/>
            <person name="Ruiz-Trillo I."/>
            <person name="Lander E."/>
            <person name="Nusbaum C."/>
        </authorList>
    </citation>
    <scope>NUCLEOTIDE SEQUENCE [LARGE SCALE GENOMIC DNA]</scope>
    <source>
        <strain evidence="3">ATCC 38327</strain>
    </source>
</reference>
<feature type="compositionally biased region" description="Pro residues" evidence="1">
    <location>
        <begin position="1"/>
        <end position="16"/>
    </location>
</feature>
<feature type="region of interest" description="Disordered" evidence="1">
    <location>
        <begin position="261"/>
        <end position="303"/>
    </location>
</feature>
<feature type="compositionally biased region" description="Low complexity" evidence="1">
    <location>
        <begin position="266"/>
        <end position="296"/>
    </location>
</feature>
<organism evidence="2 3">
    <name type="scientific">Allomyces macrogynus (strain ATCC 38327)</name>
    <name type="common">Allomyces javanicus var. macrogynus</name>
    <dbReference type="NCBI Taxonomy" id="578462"/>
    <lineage>
        <taxon>Eukaryota</taxon>
        <taxon>Fungi</taxon>
        <taxon>Fungi incertae sedis</taxon>
        <taxon>Blastocladiomycota</taxon>
        <taxon>Blastocladiomycetes</taxon>
        <taxon>Blastocladiales</taxon>
        <taxon>Blastocladiaceae</taxon>
        <taxon>Allomyces</taxon>
    </lineage>
</organism>
<evidence type="ECO:0000313" key="3">
    <source>
        <dbReference type="Proteomes" id="UP000054350"/>
    </source>
</evidence>
<evidence type="ECO:0000313" key="2">
    <source>
        <dbReference type="EMBL" id="KNE59628.1"/>
    </source>
</evidence>
<reference evidence="2 3" key="1">
    <citation type="submission" date="2009-11" db="EMBL/GenBank/DDBJ databases">
        <title>Annotation of Allomyces macrogynus ATCC 38327.</title>
        <authorList>
            <consortium name="The Broad Institute Genome Sequencing Platform"/>
            <person name="Russ C."/>
            <person name="Cuomo C."/>
            <person name="Burger G."/>
            <person name="Gray M.W."/>
            <person name="Holland P.W.H."/>
            <person name="King N."/>
            <person name="Lang F.B.F."/>
            <person name="Roger A.J."/>
            <person name="Ruiz-Trillo I."/>
            <person name="Young S.K."/>
            <person name="Zeng Q."/>
            <person name="Gargeya S."/>
            <person name="Fitzgerald M."/>
            <person name="Haas B."/>
            <person name="Abouelleil A."/>
            <person name="Alvarado L."/>
            <person name="Arachchi H.M."/>
            <person name="Berlin A."/>
            <person name="Chapman S.B."/>
            <person name="Gearin G."/>
            <person name="Goldberg J."/>
            <person name="Griggs A."/>
            <person name="Gujja S."/>
            <person name="Hansen M."/>
            <person name="Heiman D."/>
            <person name="Howarth C."/>
            <person name="Larimer J."/>
            <person name="Lui A."/>
            <person name="MacDonald P.J.P."/>
            <person name="McCowen C."/>
            <person name="Montmayeur A."/>
            <person name="Murphy C."/>
            <person name="Neiman D."/>
            <person name="Pearson M."/>
            <person name="Priest M."/>
            <person name="Roberts A."/>
            <person name="Saif S."/>
            <person name="Shea T."/>
            <person name="Sisk P."/>
            <person name="Stolte C."/>
            <person name="Sykes S."/>
            <person name="Wortman J."/>
            <person name="Nusbaum C."/>
            <person name="Birren B."/>
        </authorList>
    </citation>
    <scope>NUCLEOTIDE SEQUENCE [LARGE SCALE GENOMIC DNA]</scope>
    <source>
        <strain evidence="2 3">ATCC 38327</strain>
    </source>
</reference>
<dbReference type="OrthoDB" id="5587430at2759"/>
<feature type="compositionally biased region" description="Low complexity" evidence="1">
    <location>
        <begin position="44"/>
        <end position="58"/>
    </location>
</feature>
<evidence type="ECO:0000256" key="1">
    <source>
        <dbReference type="SAM" id="MobiDB-lite"/>
    </source>
</evidence>
<name>A0A0L0SAM4_ALLM3</name>
<proteinExistence type="predicted"/>
<accession>A0A0L0SAM4</accession>
<feature type="region of interest" description="Disordered" evidence="1">
    <location>
        <begin position="1"/>
        <end position="63"/>
    </location>
</feature>
<dbReference type="AlphaFoldDB" id="A0A0L0SAM4"/>
<sequence>MPPSAPPSPATRPAPYPNSAAMATVAPNTTTGPMAAHDVPPMPLAATTTAQLQQQQPQLPLPPAYREKVQQLKRILLERRHWKVCRGQPTAAHKVPPTEFDPGEIVCRHCKQADPKVFVEPEEADAKIRELLAQEPCHFVPRYDQAGCGVDKDRPDFDAKRWTTWALKPGSRGTVLRERLWQCCLGGGKKAAQAYRSGHARNTSKIGCPRSLYAVTRWDSDGQKAKCVEIYFKHKHLAECFEHGAVQATASASWSALVHGNNGAAPPSSSDSSPMPPGTAAATPAAPAMPTSTPMSFLEFPQLANPGGAPAVEQYGTSPLLLPQTLLSRGGGSHDAEE</sequence>
<dbReference type="VEuPathDB" id="FungiDB:AMAG_03884"/>
<keyword evidence="3" id="KW-1185">Reference proteome</keyword>
<dbReference type="Proteomes" id="UP000054350">
    <property type="component" value="Unassembled WGS sequence"/>
</dbReference>
<dbReference type="EMBL" id="GG745334">
    <property type="protein sequence ID" value="KNE59628.1"/>
    <property type="molecule type" value="Genomic_DNA"/>
</dbReference>
<gene>
    <name evidence="2" type="ORF">AMAG_03884</name>
</gene>
<protein>
    <submittedName>
        <fullName evidence="2">Uncharacterized protein</fullName>
    </submittedName>
</protein>